<dbReference type="AlphaFoldDB" id="A0A1A5YP86"/>
<evidence type="ECO:0000313" key="1">
    <source>
        <dbReference type="EMBL" id="OBR67422.1"/>
    </source>
</evidence>
<name>A0A1A5YP86_9BACL</name>
<accession>A0A1A5YP86</accession>
<protein>
    <submittedName>
        <fullName evidence="1">Uncharacterized protein</fullName>
    </submittedName>
</protein>
<gene>
    <name evidence="1" type="ORF">A7K91_19345</name>
</gene>
<dbReference type="Pfam" id="PF26325">
    <property type="entry name" value="YhjD"/>
    <property type="match status" value="1"/>
</dbReference>
<dbReference type="EMBL" id="LYPA01000038">
    <property type="protein sequence ID" value="OBR67422.1"/>
    <property type="molecule type" value="Genomic_DNA"/>
</dbReference>
<dbReference type="InterPro" id="IPR058600">
    <property type="entry name" value="YhjD-like"/>
</dbReference>
<dbReference type="Proteomes" id="UP000092024">
    <property type="component" value="Unassembled WGS sequence"/>
</dbReference>
<keyword evidence="2" id="KW-1185">Reference proteome</keyword>
<sequence>MVELQLVQRYMVLGILISALEHDIGIMSASDAKFRRSYISFLRGVQDRVLLDKAGLGLKFRARGISVHEEKREQAGLKGVYMCRGYQHQFTMLWGAVRQECEVIIKDFCQRKS</sequence>
<organism evidence="1 2">
    <name type="scientific">Paenibacillus oryzae</name>
    <dbReference type="NCBI Taxonomy" id="1844972"/>
    <lineage>
        <taxon>Bacteria</taxon>
        <taxon>Bacillati</taxon>
        <taxon>Bacillota</taxon>
        <taxon>Bacilli</taxon>
        <taxon>Bacillales</taxon>
        <taxon>Paenibacillaceae</taxon>
        <taxon>Paenibacillus</taxon>
    </lineage>
</organism>
<reference evidence="1 2" key="1">
    <citation type="submission" date="2016-05" db="EMBL/GenBank/DDBJ databases">
        <title>Paenibacillus oryzae. sp. nov., isolated from the rice root.</title>
        <authorList>
            <person name="Zhang J."/>
            <person name="Zhang X."/>
        </authorList>
    </citation>
    <scope>NUCLEOTIDE SEQUENCE [LARGE SCALE GENOMIC DNA]</scope>
    <source>
        <strain evidence="1 2">1DrF-4</strain>
    </source>
</reference>
<evidence type="ECO:0000313" key="2">
    <source>
        <dbReference type="Proteomes" id="UP000092024"/>
    </source>
</evidence>
<dbReference type="STRING" id="1844972.A7K91_19345"/>
<comment type="caution">
    <text evidence="1">The sequence shown here is derived from an EMBL/GenBank/DDBJ whole genome shotgun (WGS) entry which is preliminary data.</text>
</comment>
<proteinExistence type="predicted"/>